<gene>
    <name evidence="1" type="ORF">MANES_04G057752v8</name>
</gene>
<evidence type="ECO:0000313" key="1">
    <source>
        <dbReference type="EMBL" id="KAG8655609.1"/>
    </source>
</evidence>
<dbReference type="Proteomes" id="UP000091857">
    <property type="component" value="Chromosome 4"/>
</dbReference>
<dbReference type="EMBL" id="CM004390">
    <property type="protein sequence ID" value="KAG8655609.1"/>
    <property type="molecule type" value="Genomic_DNA"/>
</dbReference>
<sequence length="234" mass="26013">MYIPYKLRSGYNSTIGFFFSLHYHFGLKKGDIAFVLSPNSIHLSILYFYIFSLGVILHQIQLSKPVIGFVTSNGAHSIPNLRTIILDSPEKKGLLIGPCDDSLSSRTTGRVNGVILTHRNFTYMVATSHAVYTTRMAAAISFFPLPHFHVYGLCYFVTALTIGAAVVSMVKFDMKAMLTVIEESKVTHVAQTAPAVVLMTKDPRLLDDYDLSSLDIVACRVASLRKSVLKLFRQ</sequence>
<organism evidence="1 2">
    <name type="scientific">Manihot esculenta</name>
    <name type="common">Cassava</name>
    <name type="synonym">Jatropha manihot</name>
    <dbReference type="NCBI Taxonomy" id="3983"/>
    <lineage>
        <taxon>Eukaryota</taxon>
        <taxon>Viridiplantae</taxon>
        <taxon>Streptophyta</taxon>
        <taxon>Embryophyta</taxon>
        <taxon>Tracheophyta</taxon>
        <taxon>Spermatophyta</taxon>
        <taxon>Magnoliopsida</taxon>
        <taxon>eudicotyledons</taxon>
        <taxon>Gunneridae</taxon>
        <taxon>Pentapetalae</taxon>
        <taxon>rosids</taxon>
        <taxon>fabids</taxon>
        <taxon>Malpighiales</taxon>
        <taxon>Euphorbiaceae</taxon>
        <taxon>Crotonoideae</taxon>
        <taxon>Manihoteae</taxon>
        <taxon>Manihot</taxon>
    </lineage>
</organism>
<name>A0ACB7HS40_MANES</name>
<comment type="caution">
    <text evidence="1">The sequence shown here is derived from an EMBL/GenBank/DDBJ whole genome shotgun (WGS) entry which is preliminary data.</text>
</comment>
<reference evidence="2" key="1">
    <citation type="journal article" date="2016" name="Nat. Biotechnol.">
        <title>Sequencing wild and cultivated cassava and related species reveals extensive interspecific hybridization and genetic diversity.</title>
        <authorList>
            <person name="Bredeson J.V."/>
            <person name="Lyons J.B."/>
            <person name="Prochnik S.E."/>
            <person name="Wu G.A."/>
            <person name="Ha C.M."/>
            <person name="Edsinger-Gonzales E."/>
            <person name="Grimwood J."/>
            <person name="Schmutz J."/>
            <person name="Rabbi I.Y."/>
            <person name="Egesi C."/>
            <person name="Nauluvula P."/>
            <person name="Lebot V."/>
            <person name="Ndunguru J."/>
            <person name="Mkamilo G."/>
            <person name="Bart R.S."/>
            <person name="Setter T.L."/>
            <person name="Gleadow R.M."/>
            <person name="Kulakow P."/>
            <person name="Ferguson M.E."/>
            <person name="Rounsley S."/>
            <person name="Rokhsar D.S."/>
        </authorList>
    </citation>
    <scope>NUCLEOTIDE SEQUENCE [LARGE SCALE GENOMIC DNA]</scope>
    <source>
        <strain evidence="2">cv. AM560-2</strain>
    </source>
</reference>
<accession>A0ACB7HS40</accession>
<evidence type="ECO:0000313" key="2">
    <source>
        <dbReference type="Proteomes" id="UP000091857"/>
    </source>
</evidence>
<proteinExistence type="predicted"/>
<protein>
    <submittedName>
        <fullName evidence="1">Uncharacterized protein</fullName>
    </submittedName>
</protein>
<keyword evidence="2" id="KW-1185">Reference proteome</keyword>